<dbReference type="Proteomes" id="UP000632766">
    <property type="component" value="Unassembled WGS sequence"/>
</dbReference>
<dbReference type="InterPro" id="IPR043129">
    <property type="entry name" value="ATPase_NBD"/>
</dbReference>
<organism evidence="2 3">
    <name type="scientific">Amazonocrinis nigriterrae CENA67</name>
    <dbReference type="NCBI Taxonomy" id="2794033"/>
    <lineage>
        <taxon>Bacteria</taxon>
        <taxon>Bacillati</taxon>
        <taxon>Cyanobacteriota</taxon>
        <taxon>Cyanophyceae</taxon>
        <taxon>Nostocales</taxon>
        <taxon>Nostocaceae</taxon>
        <taxon>Amazonocrinis</taxon>
        <taxon>Amazonocrinis nigriterrae</taxon>
    </lineage>
</organism>
<dbReference type="Gene3D" id="3.30.420.40">
    <property type="match status" value="2"/>
</dbReference>
<proteinExistence type="inferred from homology"/>
<accession>A0A8J7HTC4</accession>
<evidence type="ECO:0000313" key="3">
    <source>
        <dbReference type="Proteomes" id="UP000632766"/>
    </source>
</evidence>
<evidence type="ECO:0000256" key="1">
    <source>
        <dbReference type="ARBA" id="ARBA00006479"/>
    </source>
</evidence>
<dbReference type="RefSeq" id="WP_198125037.1">
    <property type="nucleotide sequence ID" value="NZ_JAECZC010000020.1"/>
</dbReference>
<reference evidence="2 3" key="1">
    <citation type="journal article" date="2021" name="Int. J. Syst. Evol. Microbiol.">
        <title>Amazonocrinis nigriterrae gen. nov., sp. nov., Atlanticothrix silvestris gen. nov., sp. nov. and Dendronalium phyllosphericum gen. nov., sp. nov., nostocacean cyanobacteria from Brazilian environments.</title>
        <authorList>
            <person name="Alvarenga D.O."/>
            <person name="Andreote A.P.D."/>
            <person name="Branco L.H.Z."/>
            <person name="Delbaje E."/>
            <person name="Cruz R.B."/>
            <person name="Varani A.M."/>
            <person name="Fiore M.F."/>
        </authorList>
    </citation>
    <scope>NUCLEOTIDE SEQUENCE [LARGE SCALE GENOMIC DNA]</scope>
    <source>
        <strain evidence="2 3">CENA67</strain>
    </source>
</reference>
<comment type="similarity">
    <text evidence="1">Belongs to the ROK (NagC/XylR) family.</text>
</comment>
<evidence type="ECO:0000313" key="2">
    <source>
        <dbReference type="EMBL" id="MBH8563147.1"/>
    </source>
</evidence>
<sequence>MTEDNGSIRTLSVDIGGSGVKAMVLDITGNPLTERARVDTPQPAKPEVVINAIAVLAAAQGEFHRVSVGFPGVVRCGVTETAVNLDRDWIGFDLQTALSNRLNKPVRVINDADMQGLGAIAGKGVELVITLGTGFGSALFVDGKLVPNMEMGHHPFRKGETYEEQLGRAELEKIGEKRWNRRLEKAIASLQRLFNYDCLYIGGGEAVKVNIQLPLNVKLIPNITGLLGGIALWRDEKKVKS</sequence>
<dbReference type="InterPro" id="IPR000600">
    <property type="entry name" value="ROK"/>
</dbReference>
<gene>
    <name evidence="2" type="ORF">I8748_13295</name>
</gene>
<name>A0A8J7HTC4_9NOST</name>
<dbReference type="CDD" id="cd24058">
    <property type="entry name" value="ASKHA_NBD_ROK_PPGK"/>
    <property type="match status" value="1"/>
</dbReference>
<dbReference type="AlphaFoldDB" id="A0A8J7HTC4"/>
<keyword evidence="3" id="KW-1185">Reference proteome</keyword>
<dbReference type="SUPFAM" id="SSF53067">
    <property type="entry name" value="Actin-like ATPase domain"/>
    <property type="match status" value="1"/>
</dbReference>
<dbReference type="Pfam" id="PF00480">
    <property type="entry name" value="ROK"/>
    <property type="match status" value="1"/>
</dbReference>
<comment type="caution">
    <text evidence="2">The sequence shown here is derived from an EMBL/GenBank/DDBJ whole genome shotgun (WGS) entry which is preliminary data.</text>
</comment>
<protein>
    <submittedName>
        <fullName evidence="2">ROK family protein</fullName>
    </submittedName>
</protein>
<dbReference type="PANTHER" id="PTHR18964">
    <property type="entry name" value="ROK (REPRESSOR, ORF, KINASE) FAMILY"/>
    <property type="match status" value="1"/>
</dbReference>
<dbReference type="EMBL" id="JAECZC010000020">
    <property type="protein sequence ID" value="MBH8563147.1"/>
    <property type="molecule type" value="Genomic_DNA"/>
</dbReference>